<dbReference type="Proteomes" id="UP000772434">
    <property type="component" value="Unassembled WGS sequence"/>
</dbReference>
<name>A0A9P5U066_9AGAR</name>
<feature type="non-terminal residue" evidence="1">
    <location>
        <position position="1"/>
    </location>
</feature>
<keyword evidence="2" id="KW-1185">Reference proteome</keyword>
<comment type="caution">
    <text evidence="1">The sequence shown here is derived from an EMBL/GenBank/DDBJ whole genome shotgun (WGS) entry which is preliminary data.</text>
</comment>
<dbReference type="EMBL" id="JADNRY010000198">
    <property type="protein sequence ID" value="KAF9061531.1"/>
    <property type="molecule type" value="Genomic_DNA"/>
</dbReference>
<proteinExistence type="predicted"/>
<dbReference type="AlphaFoldDB" id="A0A9P5U066"/>
<feature type="non-terminal residue" evidence="1">
    <location>
        <position position="257"/>
    </location>
</feature>
<reference evidence="1" key="1">
    <citation type="submission" date="2020-11" db="EMBL/GenBank/DDBJ databases">
        <authorList>
            <consortium name="DOE Joint Genome Institute"/>
            <person name="Ahrendt S."/>
            <person name="Riley R."/>
            <person name="Andreopoulos W."/>
            <person name="Labutti K."/>
            <person name="Pangilinan J."/>
            <person name="Ruiz-Duenas F.J."/>
            <person name="Barrasa J.M."/>
            <person name="Sanchez-Garcia M."/>
            <person name="Camarero S."/>
            <person name="Miyauchi S."/>
            <person name="Serrano A."/>
            <person name="Linde D."/>
            <person name="Babiker R."/>
            <person name="Drula E."/>
            <person name="Ayuso-Fernandez I."/>
            <person name="Pacheco R."/>
            <person name="Padilla G."/>
            <person name="Ferreira P."/>
            <person name="Barriuso J."/>
            <person name="Kellner H."/>
            <person name="Castanera R."/>
            <person name="Alfaro M."/>
            <person name="Ramirez L."/>
            <person name="Pisabarro A.G."/>
            <person name="Kuo A."/>
            <person name="Tritt A."/>
            <person name="Lipzen A."/>
            <person name="He G."/>
            <person name="Yan M."/>
            <person name="Ng V."/>
            <person name="Cullen D."/>
            <person name="Martin F."/>
            <person name="Rosso M.-N."/>
            <person name="Henrissat B."/>
            <person name="Hibbett D."/>
            <person name="Martinez A.T."/>
            <person name="Grigoriev I.V."/>
        </authorList>
    </citation>
    <scope>NUCLEOTIDE SEQUENCE</scope>
    <source>
        <strain evidence="1">AH 40177</strain>
    </source>
</reference>
<evidence type="ECO:0000313" key="1">
    <source>
        <dbReference type="EMBL" id="KAF9061531.1"/>
    </source>
</evidence>
<accession>A0A9P5U066</accession>
<dbReference type="OrthoDB" id="3041043at2759"/>
<protein>
    <submittedName>
        <fullName evidence="1">Uncharacterized protein</fullName>
    </submittedName>
</protein>
<evidence type="ECO:0000313" key="2">
    <source>
        <dbReference type="Proteomes" id="UP000772434"/>
    </source>
</evidence>
<organism evidence="1 2">
    <name type="scientific">Rhodocollybia butyracea</name>
    <dbReference type="NCBI Taxonomy" id="206335"/>
    <lineage>
        <taxon>Eukaryota</taxon>
        <taxon>Fungi</taxon>
        <taxon>Dikarya</taxon>
        <taxon>Basidiomycota</taxon>
        <taxon>Agaricomycotina</taxon>
        <taxon>Agaricomycetes</taxon>
        <taxon>Agaricomycetidae</taxon>
        <taxon>Agaricales</taxon>
        <taxon>Marasmiineae</taxon>
        <taxon>Omphalotaceae</taxon>
        <taxon>Rhodocollybia</taxon>
    </lineage>
</organism>
<gene>
    <name evidence="1" type="ORF">BDP27DRAFT_1189021</name>
</gene>
<sequence length="257" mass="29145">LIFSVMRLRDRKALGAACSWFKQAIEEFHGQSRTISFLLGPFFSTEEIVMFQTLQALTGLLISGSTALQFFSCNRFHSDLDTYCTVKHCFEVGQWLIKRGYQFVPTEHQSATFSEEYGTILKATRTLSLESDIEVYDDKKIAGVWTFSRHGSVIQLIGSIHAPLEVILSFHSTCVMNIITHNAAYSLFPSLTFNESVTLMTNRPHPLTEKQRDALTKYKNRGFDLIDSIQPQVSGNPESALTFLVPRHVGDKHCWKI</sequence>